<evidence type="ECO:0000313" key="1">
    <source>
        <dbReference type="RefSeq" id="XP_028152667.1"/>
    </source>
</evidence>
<organism evidence="1">
    <name type="scientific">Diabrotica virgifera virgifera</name>
    <name type="common">western corn rootworm</name>
    <dbReference type="NCBI Taxonomy" id="50390"/>
    <lineage>
        <taxon>Eukaryota</taxon>
        <taxon>Metazoa</taxon>
        <taxon>Ecdysozoa</taxon>
        <taxon>Arthropoda</taxon>
        <taxon>Hexapoda</taxon>
        <taxon>Insecta</taxon>
        <taxon>Pterygota</taxon>
        <taxon>Neoptera</taxon>
        <taxon>Endopterygota</taxon>
        <taxon>Coleoptera</taxon>
        <taxon>Polyphaga</taxon>
        <taxon>Cucujiformia</taxon>
        <taxon>Chrysomeloidea</taxon>
        <taxon>Chrysomelidae</taxon>
        <taxon>Galerucinae</taxon>
        <taxon>Diabroticina</taxon>
        <taxon>Diabroticites</taxon>
        <taxon>Diabrotica</taxon>
    </lineage>
</organism>
<gene>
    <name evidence="1" type="primary">LOC114346073</name>
</gene>
<protein>
    <submittedName>
        <fullName evidence="1">Uncharacterized protein LOC114346073</fullName>
    </submittedName>
</protein>
<proteinExistence type="predicted"/>
<dbReference type="AlphaFoldDB" id="A0A6P7H2F4"/>
<dbReference type="RefSeq" id="XP_028152667.1">
    <property type="nucleotide sequence ID" value="XM_028296866.1"/>
</dbReference>
<accession>A0A6P7H2F4</accession>
<sequence>METLSPSKICGRRIVDVCHFSKALLSFPHCGLFSCDGSTVELLKETRKGLESTFLFQCNTCKSTVEVSTDDPYSQQIHIPCRQRFQMNFIINYNNCRHNFGAYQLGECVYSTADAVVEEHTVEEVEELHNL</sequence>
<reference evidence="1" key="1">
    <citation type="submission" date="2025-08" db="UniProtKB">
        <authorList>
            <consortium name="RefSeq"/>
        </authorList>
    </citation>
    <scope>IDENTIFICATION</scope>
    <source>
        <tissue evidence="1">Whole insect</tissue>
    </source>
</reference>
<name>A0A6P7H2F4_DIAVI</name>
<dbReference type="InParanoid" id="A0A6P7H2F4"/>